<sequence>MRRVTSDSKALHPKIFIRPPSKNQQSNRLSLPPSTLTSLPDLQWEGALGPQILGQSSSIKGGVSDKPEGEFPRQTKCPGYDWGDSVAFCLAGIGPFQDVILSVLITHSTAEGMRQRHRD</sequence>
<comment type="caution">
    <text evidence="2">The sequence shown here is derived from an EMBL/GenBank/DDBJ whole genome shotgun (WGS) entry which is preliminary data.</text>
</comment>
<accession>A0AAV4QPD2</accession>
<evidence type="ECO:0000256" key="1">
    <source>
        <dbReference type="SAM" id="MobiDB-lite"/>
    </source>
</evidence>
<reference evidence="2 3" key="1">
    <citation type="submission" date="2021-06" db="EMBL/GenBank/DDBJ databases">
        <title>Caerostris darwini draft genome.</title>
        <authorList>
            <person name="Kono N."/>
            <person name="Arakawa K."/>
        </authorList>
    </citation>
    <scope>NUCLEOTIDE SEQUENCE [LARGE SCALE GENOMIC DNA]</scope>
</reference>
<gene>
    <name evidence="2" type="ORF">CDAR_97131</name>
</gene>
<keyword evidence="3" id="KW-1185">Reference proteome</keyword>
<dbReference type="AlphaFoldDB" id="A0AAV4QPD2"/>
<feature type="region of interest" description="Disordered" evidence="1">
    <location>
        <begin position="1"/>
        <end position="34"/>
    </location>
</feature>
<dbReference type="EMBL" id="BPLQ01004782">
    <property type="protein sequence ID" value="GIY10694.1"/>
    <property type="molecule type" value="Genomic_DNA"/>
</dbReference>
<feature type="compositionally biased region" description="Basic and acidic residues" evidence="1">
    <location>
        <begin position="1"/>
        <end position="10"/>
    </location>
</feature>
<name>A0AAV4QPD2_9ARAC</name>
<protein>
    <submittedName>
        <fullName evidence="2">Uncharacterized protein</fullName>
    </submittedName>
</protein>
<evidence type="ECO:0000313" key="2">
    <source>
        <dbReference type="EMBL" id="GIY10694.1"/>
    </source>
</evidence>
<evidence type="ECO:0000313" key="3">
    <source>
        <dbReference type="Proteomes" id="UP001054837"/>
    </source>
</evidence>
<feature type="region of interest" description="Disordered" evidence="1">
    <location>
        <begin position="53"/>
        <end position="76"/>
    </location>
</feature>
<organism evidence="2 3">
    <name type="scientific">Caerostris darwini</name>
    <dbReference type="NCBI Taxonomy" id="1538125"/>
    <lineage>
        <taxon>Eukaryota</taxon>
        <taxon>Metazoa</taxon>
        <taxon>Ecdysozoa</taxon>
        <taxon>Arthropoda</taxon>
        <taxon>Chelicerata</taxon>
        <taxon>Arachnida</taxon>
        <taxon>Araneae</taxon>
        <taxon>Araneomorphae</taxon>
        <taxon>Entelegynae</taxon>
        <taxon>Araneoidea</taxon>
        <taxon>Araneidae</taxon>
        <taxon>Caerostris</taxon>
    </lineage>
</organism>
<feature type="compositionally biased region" description="Basic and acidic residues" evidence="1">
    <location>
        <begin position="63"/>
        <end position="73"/>
    </location>
</feature>
<proteinExistence type="predicted"/>
<dbReference type="Proteomes" id="UP001054837">
    <property type="component" value="Unassembled WGS sequence"/>
</dbReference>